<reference evidence="11 12" key="1">
    <citation type="journal article" date="2021" name="Nat. Commun.">
        <title>Incipient diploidization of the medicinal plant Perilla within 10,000 years.</title>
        <authorList>
            <person name="Zhang Y."/>
            <person name="Shen Q."/>
            <person name="Leng L."/>
            <person name="Zhang D."/>
            <person name="Chen S."/>
            <person name="Shi Y."/>
            <person name="Ning Z."/>
            <person name="Chen S."/>
        </authorList>
    </citation>
    <scope>NUCLEOTIDE SEQUENCE [LARGE SCALE GENOMIC DNA]</scope>
    <source>
        <strain evidence="12">cv. PC099</strain>
    </source>
</reference>
<dbReference type="Gene3D" id="3.40.1160.10">
    <property type="entry name" value="Acetylglutamate kinase-like"/>
    <property type="match status" value="1"/>
</dbReference>
<organism evidence="11 12">
    <name type="scientific">Perilla frutescens var. hirtella</name>
    <name type="common">Perilla citriodora</name>
    <name type="synonym">Perilla setoyensis</name>
    <dbReference type="NCBI Taxonomy" id="608512"/>
    <lineage>
        <taxon>Eukaryota</taxon>
        <taxon>Viridiplantae</taxon>
        <taxon>Streptophyta</taxon>
        <taxon>Embryophyta</taxon>
        <taxon>Tracheophyta</taxon>
        <taxon>Spermatophyta</taxon>
        <taxon>Magnoliopsida</taxon>
        <taxon>eudicotyledons</taxon>
        <taxon>Gunneridae</taxon>
        <taxon>Pentapetalae</taxon>
        <taxon>asterids</taxon>
        <taxon>lamiids</taxon>
        <taxon>Lamiales</taxon>
        <taxon>Lamiaceae</taxon>
        <taxon>Nepetoideae</taxon>
        <taxon>Elsholtzieae</taxon>
        <taxon>Perilla</taxon>
    </lineage>
</organism>
<protein>
    <recommendedName>
        <fullName evidence="3">UMP kinase</fullName>
        <ecNumber evidence="3">2.7.4.22</ecNumber>
    </recommendedName>
    <alternativeName>
        <fullName evidence="9">Uridine monophosphate kinase</fullName>
    </alternativeName>
</protein>
<accession>A0AAD4PFR1</accession>
<dbReference type="PANTHER" id="PTHR42833:SF4">
    <property type="entry name" value="URIDYLATE KINASE PUMPKIN, CHLOROPLASTIC"/>
    <property type="match status" value="1"/>
</dbReference>
<comment type="pathway">
    <text evidence="1">Pyrimidine metabolism; CTP biosynthesis via de novo pathway; UDP from UMP (UMPK route): step 1/1.</text>
</comment>
<evidence type="ECO:0000256" key="1">
    <source>
        <dbReference type="ARBA" id="ARBA00004791"/>
    </source>
</evidence>
<evidence type="ECO:0000313" key="12">
    <source>
        <dbReference type="Proteomes" id="UP001190926"/>
    </source>
</evidence>
<dbReference type="InterPro" id="IPR001048">
    <property type="entry name" value="Asp/Glu/Uridylate_kinase"/>
</dbReference>
<dbReference type="PANTHER" id="PTHR42833">
    <property type="entry name" value="URIDYLATE KINASE"/>
    <property type="match status" value="1"/>
</dbReference>
<evidence type="ECO:0000259" key="10">
    <source>
        <dbReference type="Pfam" id="PF00696"/>
    </source>
</evidence>
<dbReference type="HAMAP" id="MF_01220_B">
    <property type="entry name" value="PyrH_B"/>
    <property type="match status" value="1"/>
</dbReference>
<dbReference type="GO" id="GO:0005524">
    <property type="term" value="F:ATP binding"/>
    <property type="evidence" value="ECO:0007669"/>
    <property type="project" value="UniProtKB-KW"/>
</dbReference>
<dbReference type="CDD" id="cd04254">
    <property type="entry name" value="AAK_UMPK-PyrH-Ec"/>
    <property type="match status" value="1"/>
</dbReference>
<evidence type="ECO:0000256" key="7">
    <source>
        <dbReference type="ARBA" id="ARBA00022840"/>
    </source>
</evidence>
<gene>
    <name evidence="11" type="ORF">C2S53_020770</name>
</gene>
<keyword evidence="12" id="KW-1185">Reference proteome</keyword>
<feature type="domain" description="Aspartate/glutamate/uridylate kinase" evidence="10">
    <location>
        <begin position="93"/>
        <end position="302"/>
    </location>
</feature>
<evidence type="ECO:0000313" key="11">
    <source>
        <dbReference type="EMBL" id="KAH6838298.1"/>
    </source>
</evidence>
<dbReference type="AlphaFoldDB" id="A0AAD4PFR1"/>
<dbReference type="EC" id="2.7.4.22" evidence="3"/>
<comment type="similarity">
    <text evidence="2">Belongs to the UMP kinase family.</text>
</comment>
<evidence type="ECO:0000256" key="8">
    <source>
        <dbReference type="ARBA" id="ARBA00022975"/>
    </source>
</evidence>
<evidence type="ECO:0000256" key="5">
    <source>
        <dbReference type="ARBA" id="ARBA00022741"/>
    </source>
</evidence>
<dbReference type="Pfam" id="PF00696">
    <property type="entry name" value="AA_kinase"/>
    <property type="match status" value="1"/>
</dbReference>
<keyword evidence="4" id="KW-0808">Transferase</keyword>
<evidence type="ECO:0000256" key="9">
    <source>
        <dbReference type="ARBA" id="ARBA00032092"/>
    </source>
</evidence>
<dbReference type="GO" id="GO:0033862">
    <property type="term" value="F:UMP kinase activity"/>
    <property type="evidence" value="ECO:0007669"/>
    <property type="project" value="UniProtKB-EC"/>
</dbReference>
<dbReference type="Proteomes" id="UP001190926">
    <property type="component" value="Unassembled WGS sequence"/>
</dbReference>
<sequence>MAIPTSFSRPISSFNAISSPSFCFLKPNFVCQNNASSSYNYQRLFVSCCAAEVGSSSDSLNLRQPQVSSMSMPPFGVTLNDSSTPKSTYRWRRVLLKVSGEALAGDQAQNIDPKITMSIAREVASVTRLGIEVAIVVGGGNIFRGASWAGSSGLDRSSADYIGMLATVMNAIFLQATMESIGIPTRVQTAFRMSEVAEPYIRRRAVRHLEKGRVVIFAAGTGNPFFTTDTAAALRCAEINAEVVLKATNVDGVYDDDPRCNPNARLLNTLTYQDVTSKELSVMDMTAITLCQENNIPVVVFNLNKPGNISKAIRGESVGTLIGETRRSSVTQS</sequence>
<dbReference type="GO" id="GO:0005737">
    <property type="term" value="C:cytoplasm"/>
    <property type="evidence" value="ECO:0007669"/>
    <property type="project" value="InterPro"/>
</dbReference>
<keyword evidence="6 11" id="KW-0418">Kinase</keyword>
<proteinExistence type="inferred from homology"/>
<evidence type="ECO:0000256" key="2">
    <source>
        <dbReference type="ARBA" id="ARBA00007614"/>
    </source>
</evidence>
<dbReference type="SUPFAM" id="SSF53633">
    <property type="entry name" value="Carbamate kinase-like"/>
    <property type="match status" value="1"/>
</dbReference>
<dbReference type="GO" id="GO:0006225">
    <property type="term" value="P:UDP biosynthetic process"/>
    <property type="evidence" value="ECO:0007669"/>
    <property type="project" value="TreeGrafter"/>
</dbReference>
<dbReference type="FunFam" id="3.40.1160.10:FF:000001">
    <property type="entry name" value="Uridylate kinase"/>
    <property type="match status" value="1"/>
</dbReference>
<keyword evidence="5" id="KW-0547">Nucleotide-binding</keyword>
<evidence type="ECO:0000256" key="6">
    <source>
        <dbReference type="ARBA" id="ARBA00022777"/>
    </source>
</evidence>
<comment type="caution">
    <text evidence="11">The sequence shown here is derived from an EMBL/GenBank/DDBJ whole genome shotgun (WGS) entry which is preliminary data.</text>
</comment>
<evidence type="ECO:0000256" key="3">
    <source>
        <dbReference type="ARBA" id="ARBA00012899"/>
    </source>
</evidence>
<dbReference type="InterPro" id="IPR036393">
    <property type="entry name" value="AceGlu_kinase-like_sf"/>
</dbReference>
<evidence type="ECO:0000256" key="4">
    <source>
        <dbReference type="ARBA" id="ARBA00022679"/>
    </source>
</evidence>
<dbReference type="EMBL" id="SDAM02000001">
    <property type="protein sequence ID" value="KAH6838298.1"/>
    <property type="molecule type" value="Genomic_DNA"/>
</dbReference>
<dbReference type="NCBIfam" id="TIGR02075">
    <property type="entry name" value="pyrH_bact"/>
    <property type="match status" value="1"/>
</dbReference>
<dbReference type="InterPro" id="IPR015963">
    <property type="entry name" value="Uridylate_kinase_bac"/>
</dbReference>
<keyword evidence="8" id="KW-0665">Pyrimidine biosynthesis</keyword>
<keyword evidence="7" id="KW-0067">ATP-binding</keyword>
<name>A0AAD4PFR1_PERFH</name>